<accession>A0ABR8TMZ2</accession>
<evidence type="ECO:0000256" key="2">
    <source>
        <dbReference type="ARBA" id="ARBA00022475"/>
    </source>
</evidence>
<comment type="catalytic activity">
    <reaction evidence="11">
        <text>fluoride(in) = fluoride(out)</text>
        <dbReference type="Rhea" id="RHEA:76159"/>
        <dbReference type="ChEBI" id="CHEBI:17051"/>
    </reaction>
    <physiologicalReaction direction="left-to-right" evidence="11">
        <dbReference type="Rhea" id="RHEA:76160"/>
    </physiologicalReaction>
</comment>
<feature type="binding site" evidence="12">
    <location>
        <position position="76"/>
    </location>
    <ligand>
        <name>Na(+)</name>
        <dbReference type="ChEBI" id="CHEBI:29101"/>
        <note>structural</note>
    </ligand>
</feature>
<dbReference type="HAMAP" id="MF_00454">
    <property type="entry name" value="FluC"/>
    <property type="match status" value="1"/>
</dbReference>
<keyword evidence="6 12" id="KW-0915">Sodium</keyword>
<name>A0ABR8TMZ2_9PSED</name>
<evidence type="ECO:0000256" key="11">
    <source>
        <dbReference type="ARBA" id="ARBA00035585"/>
    </source>
</evidence>
<proteinExistence type="inferred from homology"/>
<feature type="transmembrane region" description="Helical" evidence="12">
    <location>
        <begin position="68"/>
        <end position="86"/>
    </location>
</feature>
<gene>
    <name evidence="12 13" type="primary">crcB</name>
    <name evidence="12" type="synonym">fluC</name>
    <name evidence="13" type="ORF">H9642_08020</name>
</gene>
<dbReference type="Proteomes" id="UP000611945">
    <property type="component" value="Unassembled WGS sequence"/>
</dbReference>
<keyword evidence="3" id="KW-0997">Cell inner membrane</keyword>
<keyword evidence="7 12" id="KW-0406">Ion transport</keyword>
<reference evidence="13 14" key="1">
    <citation type="submission" date="2020-08" db="EMBL/GenBank/DDBJ databases">
        <title>A Genomic Blueprint of the Chicken Gut Microbiome.</title>
        <authorList>
            <person name="Gilroy R."/>
            <person name="Ravi A."/>
            <person name="Getino M."/>
            <person name="Pursley I."/>
            <person name="Horton D.L."/>
            <person name="Alikhan N.-F."/>
            <person name="Baker D."/>
            <person name="Gharbi K."/>
            <person name="Hall N."/>
            <person name="Watson M."/>
            <person name="Adriaenssens E.M."/>
            <person name="Foster-Nyarko E."/>
            <person name="Jarju S."/>
            <person name="Secka A."/>
            <person name="Antonio M."/>
            <person name="Oren A."/>
            <person name="Chaudhuri R."/>
            <person name="La Ragione R.M."/>
            <person name="Hildebrand F."/>
            <person name="Pallen M.J."/>
        </authorList>
    </citation>
    <scope>NUCLEOTIDE SEQUENCE [LARGE SCALE GENOMIC DNA]</scope>
    <source>
        <strain evidence="13 14">Sa2CUA2</strain>
    </source>
</reference>
<comment type="subcellular location">
    <subcellularLocation>
        <location evidence="1 12">Cell membrane</location>
        <topology evidence="1 12">Multi-pass membrane protein</topology>
    </subcellularLocation>
</comment>
<dbReference type="EMBL" id="JACSQG010000003">
    <property type="protein sequence ID" value="MBD7977139.1"/>
    <property type="molecule type" value="Genomic_DNA"/>
</dbReference>
<evidence type="ECO:0000256" key="7">
    <source>
        <dbReference type="ARBA" id="ARBA00023065"/>
    </source>
</evidence>
<keyword evidence="9 12" id="KW-0407">Ion channel</keyword>
<evidence type="ECO:0000256" key="1">
    <source>
        <dbReference type="ARBA" id="ARBA00004651"/>
    </source>
</evidence>
<dbReference type="PANTHER" id="PTHR28259:SF1">
    <property type="entry name" value="FLUORIDE EXPORT PROTEIN 1-RELATED"/>
    <property type="match status" value="1"/>
</dbReference>
<comment type="similarity">
    <text evidence="10 12">Belongs to the fluoride channel Fluc/FEX (TC 1.A.43) family.</text>
</comment>
<organism evidence="13 14">
    <name type="scientific">Serpens gallinarum</name>
    <dbReference type="NCBI Taxonomy" id="2763075"/>
    <lineage>
        <taxon>Bacteria</taxon>
        <taxon>Pseudomonadati</taxon>
        <taxon>Pseudomonadota</taxon>
        <taxon>Gammaproteobacteria</taxon>
        <taxon>Pseudomonadales</taxon>
        <taxon>Pseudomonadaceae</taxon>
        <taxon>Pseudomonas</taxon>
    </lineage>
</organism>
<keyword evidence="12" id="KW-0813">Transport</keyword>
<keyword evidence="8 12" id="KW-0472">Membrane</keyword>
<evidence type="ECO:0000256" key="10">
    <source>
        <dbReference type="ARBA" id="ARBA00035120"/>
    </source>
</evidence>
<dbReference type="InterPro" id="IPR003691">
    <property type="entry name" value="FluC"/>
</dbReference>
<evidence type="ECO:0000313" key="13">
    <source>
        <dbReference type="EMBL" id="MBD7977139.1"/>
    </source>
</evidence>
<evidence type="ECO:0000256" key="9">
    <source>
        <dbReference type="ARBA" id="ARBA00023303"/>
    </source>
</evidence>
<evidence type="ECO:0000256" key="5">
    <source>
        <dbReference type="ARBA" id="ARBA00022989"/>
    </source>
</evidence>
<keyword evidence="14" id="KW-1185">Reference proteome</keyword>
<dbReference type="RefSeq" id="WP_251835914.1">
    <property type="nucleotide sequence ID" value="NZ_JACSQG010000003.1"/>
</dbReference>
<keyword evidence="5 12" id="KW-1133">Transmembrane helix</keyword>
<keyword evidence="4 12" id="KW-0812">Transmembrane</keyword>
<evidence type="ECO:0000313" key="14">
    <source>
        <dbReference type="Proteomes" id="UP000611945"/>
    </source>
</evidence>
<sequence>MIGVILAVAGGGALGCLLRFASSNWISAHWPQHFYLATLAVNIAGCLVIGYLYGVFLQRPEWPLELRAGLIVGFLGGLTTFSSFSLDTLRLLESGQLTTAFGYASASVVVCLLATWAGLALNKF</sequence>
<keyword evidence="2 12" id="KW-1003">Cell membrane</keyword>
<evidence type="ECO:0000256" key="8">
    <source>
        <dbReference type="ARBA" id="ARBA00023136"/>
    </source>
</evidence>
<comment type="function">
    <text evidence="12">Fluoride-specific ion channel. Important for reducing fluoride concentration in the cell, thus reducing its toxicity.</text>
</comment>
<evidence type="ECO:0000256" key="4">
    <source>
        <dbReference type="ARBA" id="ARBA00022692"/>
    </source>
</evidence>
<protein>
    <recommendedName>
        <fullName evidence="12">Fluoride-specific ion channel FluC</fullName>
    </recommendedName>
</protein>
<dbReference type="PANTHER" id="PTHR28259">
    <property type="entry name" value="FLUORIDE EXPORT PROTEIN 1-RELATED"/>
    <property type="match status" value="1"/>
</dbReference>
<keyword evidence="12" id="KW-0479">Metal-binding</keyword>
<dbReference type="NCBIfam" id="TIGR00494">
    <property type="entry name" value="crcB"/>
    <property type="match status" value="1"/>
</dbReference>
<feature type="binding site" evidence="12">
    <location>
        <position position="79"/>
    </location>
    <ligand>
        <name>Na(+)</name>
        <dbReference type="ChEBI" id="CHEBI:29101"/>
        <note>structural</note>
    </ligand>
</feature>
<comment type="caution">
    <text evidence="13">The sequence shown here is derived from an EMBL/GenBank/DDBJ whole genome shotgun (WGS) entry which is preliminary data.</text>
</comment>
<evidence type="ECO:0000256" key="3">
    <source>
        <dbReference type="ARBA" id="ARBA00022519"/>
    </source>
</evidence>
<feature type="transmembrane region" description="Helical" evidence="12">
    <location>
        <begin position="33"/>
        <end position="56"/>
    </location>
</feature>
<dbReference type="Pfam" id="PF02537">
    <property type="entry name" value="CRCB"/>
    <property type="match status" value="1"/>
</dbReference>
<dbReference type="NCBIfam" id="NF010830">
    <property type="entry name" value="PRK14234.1"/>
    <property type="match status" value="1"/>
</dbReference>
<feature type="transmembrane region" description="Helical" evidence="12">
    <location>
        <begin position="101"/>
        <end position="121"/>
    </location>
</feature>
<comment type="activity regulation">
    <text evidence="12">Na(+) is not transported, but it plays an essential structural role and its presence is essential for fluoride channel function.</text>
</comment>
<evidence type="ECO:0000256" key="12">
    <source>
        <dbReference type="HAMAP-Rule" id="MF_00454"/>
    </source>
</evidence>
<evidence type="ECO:0000256" key="6">
    <source>
        <dbReference type="ARBA" id="ARBA00023053"/>
    </source>
</evidence>